<dbReference type="InterPro" id="IPR008914">
    <property type="entry name" value="PEBP"/>
</dbReference>
<evidence type="ECO:0000313" key="6">
    <source>
        <dbReference type="Proteomes" id="UP000276864"/>
    </source>
</evidence>
<dbReference type="SUPFAM" id="SSF49777">
    <property type="entry name" value="PEBP-like"/>
    <property type="match status" value="1"/>
</dbReference>
<name>A0A3M6ZQC7_HORWE</name>
<dbReference type="Proteomes" id="UP000276864">
    <property type="component" value="Unassembled WGS sequence"/>
</dbReference>
<sequence>MFPALLVLAFVAAASTQQQDQQPLIGKHGLISSLKKAEIIPTVLDSFHPKLALDISWKHATAHVGNTVDPDRLQKPPKTTLSSLNHGEDTSETSPLLKPEEMQLTISLTDPDAPSRENPEWAQVCHWITTSAPKHGNAGQELDTNLSTEHPHWEDIMPYKPPGPPPKTGKHRYVFVVLAPMNGTKEALHLVKPADRQHWGYGKADLGLREWADEMGLEVLGKIILPFPEERRTDEADS</sequence>
<proteinExistence type="predicted"/>
<dbReference type="Pfam" id="PF01161">
    <property type="entry name" value="PBP"/>
    <property type="match status" value="1"/>
</dbReference>
<dbReference type="OrthoDB" id="2506647at2759"/>
<dbReference type="PANTHER" id="PTHR11362:SF148">
    <property type="entry name" value="CARBOXYPEPTIDASE Y INHIBITOR"/>
    <property type="match status" value="1"/>
</dbReference>
<dbReference type="InterPro" id="IPR035810">
    <property type="entry name" value="PEBP_euk"/>
</dbReference>
<organism evidence="3 5">
    <name type="scientific">Hortaea werneckii</name>
    <name type="common">Black yeast</name>
    <name type="synonym">Cladosporium werneckii</name>
    <dbReference type="NCBI Taxonomy" id="91943"/>
    <lineage>
        <taxon>Eukaryota</taxon>
        <taxon>Fungi</taxon>
        <taxon>Dikarya</taxon>
        <taxon>Ascomycota</taxon>
        <taxon>Pezizomycotina</taxon>
        <taxon>Dothideomycetes</taxon>
        <taxon>Dothideomycetidae</taxon>
        <taxon>Mycosphaerellales</taxon>
        <taxon>Teratosphaeriaceae</taxon>
        <taxon>Hortaea</taxon>
    </lineage>
</organism>
<accession>A0A3M6ZQC7</accession>
<dbReference type="EMBL" id="QWIL01000563">
    <property type="protein sequence ID" value="RMY17483.1"/>
    <property type="molecule type" value="Genomic_DNA"/>
</dbReference>
<reference evidence="5 6" key="1">
    <citation type="journal article" date="2018" name="BMC Genomics">
        <title>Genomic evidence for intraspecific hybridization in a clonal and extremely halotolerant yeast.</title>
        <authorList>
            <person name="Gostincar C."/>
            <person name="Stajich J.E."/>
            <person name="Zupancic J."/>
            <person name="Zalar P."/>
            <person name="Gunde-Cimerman N."/>
        </authorList>
    </citation>
    <scope>NUCLEOTIDE SEQUENCE [LARGE SCALE GENOMIC DNA]</scope>
    <source>
        <strain evidence="4 6">EXF-6651</strain>
        <strain evidence="3 5">EXF-6669</strain>
    </source>
</reference>
<evidence type="ECO:0008006" key="7">
    <source>
        <dbReference type="Google" id="ProtNLM"/>
    </source>
</evidence>
<dbReference type="GO" id="GO:0005543">
    <property type="term" value="F:phospholipid binding"/>
    <property type="evidence" value="ECO:0007669"/>
    <property type="project" value="TreeGrafter"/>
</dbReference>
<dbReference type="Gene3D" id="3.90.280.10">
    <property type="entry name" value="PEBP-like"/>
    <property type="match status" value="1"/>
</dbReference>
<dbReference type="PANTHER" id="PTHR11362">
    <property type="entry name" value="PHOSPHATIDYLETHANOLAMINE-BINDING PROTEIN"/>
    <property type="match status" value="1"/>
</dbReference>
<dbReference type="AlphaFoldDB" id="A0A3M6ZQC7"/>
<dbReference type="GO" id="GO:0030414">
    <property type="term" value="F:peptidase inhibitor activity"/>
    <property type="evidence" value="ECO:0007669"/>
    <property type="project" value="TreeGrafter"/>
</dbReference>
<protein>
    <recommendedName>
        <fullName evidence="7">PEBP-like protein</fullName>
    </recommendedName>
</protein>
<keyword evidence="2" id="KW-0732">Signal</keyword>
<dbReference type="InterPro" id="IPR036610">
    <property type="entry name" value="PEBP-like_sf"/>
</dbReference>
<evidence type="ECO:0000313" key="3">
    <source>
        <dbReference type="EMBL" id="RMY17483.1"/>
    </source>
</evidence>
<gene>
    <name evidence="4" type="ORF">D0866_09913</name>
    <name evidence="3" type="ORF">D0867_05999</name>
</gene>
<dbReference type="GO" id="GO:0046578">
    <property type="term" value="P:regulation of Ras protein signal transduction"/>
    <property type="evidence" value="ECO:0007669"/>
    <property type="project" value="TreeGrafter"/>
</dbReference>
<comment type="caution">
    <text evidence="3">The sequence shown here is derived from an EMBL/GenBank/DDBJ whole genome shotgun (WGS) entry which is preliminary data.</text>
</comment>
<feature type="chain" id="PRO_5044595527" description="PEBP-like protein" evidence="2">
    <location>
        <begin position="17"/>
        <end position="238"/>
    </location>
</feature>
<dbReference type="EMBL" id="QWIM01001202">
    <property type="protein sequence ID" value="RMY27761.1"/>
    <property type="molecule type" value="Genomic_DNA"/>
</dbReference>
<evidence type="ECO:0000313" key="4">
    <source>
        <dbReference type="EMBL" id="RMY27761.1"/>
    </source>
</evidence>
<evidence type="ECO:0000313" key="5">
    <source>
        <dbReference type="Proteomes" id="UP000271337"/>
    </source>
</evidence>
<feature type="signal peptide" evidence="2">
    <location>
        <begin position="1"/>
        <end position="16"/>
    </location>
</feature>
<dbReference type="GO" id="GO:0030162">
    <property type="term" value="P:regulation of proteolysis"/>
    <property type="evidence" value="ECO:0007669"/>
    <property type="project" value="TreeGrafter"/>
</dbReference>
<evidence type="ECO:0000256" key="1">
    <source>
        <dbReference type="SAM" id="MobiDB-lite"/>
    </source>
</evidence>
<feature type="region of interest" description="Disordered" evidence="1">
    <location>
        <begin position="66"/>
        <end position="100"/>
    </location>
</feature>
<evidence type="ECO:0000256" key="2">
    <source>
        <dbReference type="SAM" id="SignalP"/>
    </source>
</evidence>
<dbReference type="Proteomes" id="UP000271337">
    <property type="component" value="Unassembled WGS sequence"/>
</dbReference>